<keyword evidence="10" id="KW-1185">Reference proteome</keyword>
<keyword evidence="2" id="KW-0479">Metal-binding</keyword>
<dbReference type="SMART" id="SM00401">
    <property type="entry name" value="ZnF_GATA"/>
    <property type="match status" value="2"/>
</dbReference>
<feature type="compositionally biased region" description="Polar residues" evidence="7">
    <location>
        <begin position="161"/>
        <end position="176"/>
    </location>
</feature>
<feature type="compositionally biased region" description="Polar residues" evidence="7">
    <location>
        <begin position="128"/>
        <end position="153"/>
    </location>
</feature>
<organism evidence="9 10">
    <name type="scientific">Favolaschia claudopus</name>
    <dbReference type="NCBI Taxonomy" id="2862362"/>
    <lineage>
        <taxon>Eukaryota</taxon>
        <taxon>Fungi</taxon>
        <taxon>Dikarya</taxon>
        <taxon>Basidiomycota</taxon>
        <taxon>Agaricomycotina</taxon>
        <taxon>Agaricomycetes</taxon>
        <taxon>Agaricomycetidae</taxon>
        <taxon>Agaricales</taxon>
        <taxon>Marasmiineae</taxon>
        <taxon>Mycenaceae</taxon>
        <taxon>Favolaschia</taxon>
    </lineage>
</organism>
<dbReference type="GO" id="GO:0005634">
    <property type="term" value="C:nucleus"/>
    <property type="evidence" value="ECO:0007669"/>
    <property type="project" value="UniProtKB-SubCell"/>
</dbReference>
<evidence type="ECO:0000256" key="4">
    <source>
        <dbReference type="ARBA" id="ARBA00022833"/>
    </source>
</evidence>
<dbReference type="GO" id="GO:0000122">
    <property type="term" value="P:negative regulation of transcription by RNA polymerase II"/>
    <property type="evidence" value="ECO:0007669"/>
    <property type="project" value="TreeGrafter"/>
</dbReference>
<dbReference type="PANTHER" id="PTHR10071:SF281">
    <property type="entry name" value="BOX A-BINDING FACTOR-RELATED"/>
    <property type="match status" value="1"/>
</dbReference>
<evidence type="ECO:0000313" key="9">
    <source>
        <dbReference type="EMBL" id="KAK7042035.1"/>
    </source>
</evidence>
<dbReference type="GO" id="GO:0045944">
    <property type="term" value="P:positive regulation of transcription by RNA polymerase II"/>
    <property type="evidence" value="ECO:0007669"/>
    <property type="project" value="TreeGrafter"/>
</dbReference>
<evidence type="ECO:0000256" key="2">
    <source>
        <dbReference type="ARBA" id="ARBA00022723"/>
    </source>
</evidence>
<accession>A0AAW0CUZ3</accession>
<dbReference type="InterPro" id="IPR013088">
    <property type="entry name" value="Znf_NHR/GATA"/>
</dbReference>
<feature type="compositionally biased region" description="Polar residues" evidence="7">
    <location>
        <begin position="27"/>
        <end position="40"/>
    </location>
</feature>
<dbReference type="InterPro" id="IPR000679">
    <property type="entry name" value="Znf_GATA"/>
</dbReference>
<comment type="caution">
    <text evidence="9">The sequence shown here is derived from an EMBL/GenBank/DDBJ whole genome shotgun (WGS) entry which is preliminary data.</text>
</comment>
<dbReference type="EMBL" id="JAWWNJ010000013">
    <property type="protein sequence ID" value="KAK7042035.1"/>
    <property type="molecule type" value="Genomic_DNA"/>
</dbReference>
<evidence type="ECO:0000259" key="8">
    <source>
        <dbReference type="PROSITE" id="PS50114"/>
    </source>
</evidence>
<protein>
    <recommendedName>
        <fullName evidence="8">GATA-type domain-containing protein</fullName>
    </recommendedName>
</protein>
<dbReference type="Proteomes" id="UP001362999">
    <property type="component" value="Unassembled WGS sequence"/>
</dbReference>
<dbReference type="PANTHER" id="PTHR10071">
    <property type="entry name" value="TRANSCRIPTION FACTOR GATA FAMILY MEMBER"/>
    <property type="match status" value="1"/>
</dbReference>
<keyword evidence="3 6" id="KW-0863">Zinc-finger</keyword>
<feature type="compositionally biased region" description="Polar residues" evidence="7">
    <location>
        <begin position="102"/>
        <end position="113"/>
    </location>
</feature>
<feature type="region of interest" description="Disordered" evidence="7">
    <location>
        <begin position="81"/>
        <end position="208"/>
    </location>
</feature>
<dbReference type="GO" id="GO:0000978">
    <property type="term" value="F:RNA polymerase II cis-regulatory region sequence-specific DNA binding"/>
    <property type="evidence" value="ECO:0007669"/>
    <property type="project" value="TreeGrafter"/>
</dbReference>
<dbReference type="InterPro" id="IPR039355">
    <property type="entry name" value="Transcription_factor_GATA"/>
</dbReference>
<evidence type="ECO:0000256" key="1">
    <source>
        <dbReference type="ARBA" id="ARBA00004123"/>
    </source>
</evidence>
<sequence length="317" mass="34883">MSFHGFPYNPNSHGSADQQQRGRHSRSNSGQQWVQQSDYMSSATAWNQGAMNQPMMNAGGYYSGPSYPEAEYPATPYTHSSSTFAQRYPPQPGYQSGYIDSRYNQASSNPQHTNWHHGMSSVDPSYPAPSTTWPQTYNYSQPHNPSSFHGMNTPTPPAGGASSSRNNQGRQYSPATAQIHLPESEPGDYRGSGNSTDGTKECSHCRATSTPLWRRDPRTHKTLCNACGLYLHQHGALRPANLIAVDNMNPVLGGDFDAEHDGSGPECANCGTRKTSTWRRGKGGEQVCNACGVYERMNGRARPLALRNDKIRPRSKH</sequence>
<dbReference type="PROSITE" id="PS00344">
    <property type="entry name" value="GATA_ZN_FINGER_1"/>
    <property type="match status" value="1"/>
</dbReference>
<evidence type="ECO:0000313" key="10">
    <source>
        <dbReference type="Proteomes" id="UP001362999"/>
    </source>
</evidence>
<keyword evidence="4" id="KW-0862">Zinc</keyword>
<evidence type="ECO:0000256" key="6">
    <source>
        <dbReference type="PROSITE-ProRule" id="PRU00094"/>
    </source>
</evidence>
<dbReference type="GO" id="GO:0000981">
    <property type="term" value="F:DNA-binding transcription factor activity, RNA polymerase II-specific"/>
    <property type="evidence" value="ECO:0007669"/>
    <property type="project" value="TreeGrafter"/>
</dbReference>
<dbReference type="AlphaFoldDB" id="A0AAW0CUZ3"/>
<reference evidence="9 10" key="1">
    <citation type="journal article" date="2024" name="J Genomics">
        <title>Draft genome sequencing and assembly of Favolaschia claudopus CIRM-BRFM 2984 isolated from oak limbs.</title>
        <authorList>
            <person name="Navarro D."/>
            <person name="Drula E."/>
            <person name="Chaduli D."/>
            <person name="Cazenave R."/>
            <person name="Ahrendt S."/>
            <person name="Wang J."/>
            <person name="Lipzen A."/>
            <person name="Daum C."/>
            <person name="Barry K."/>
            <person name="Grigoriev I.V."/>
            <person name="Favel A."/>
            <person name="Rosso M.N."/>
            <person name="Martin F."/>
        </authorList>
    </citation>
    <scope>NUCLEOTIDE SEQUENCE [LARGE SCALE GENOMIC DNA]</scope>
    <source>
        <strain evidence="9 10">CIRM-BRFM 2984</strain>
    </source>
</reference>
<dbReference type="SUPFAM" id="SSF57716">
    <property type="entry name" value="Glucocorticoid receptor-like (DNA-binding domain)"/>
    <property type="match status" value="2"/>
</dbReference>
<proteinExistence type="predicted"/>
<dbReference type="GO" id="GO:0008270">
    <property type="term" value="F:zinc ion binding"/>
    <property type="evidence" value="ECO:0007669"/>
    <property type="project" value="UniProtKB-KW"/>
</dbReference>
<dbReference type="CDD" id="cd00202">
    <property type="entry name" value="ZnF_GATA"/>
    <property type="match status" value="2"/>
</dbReference>
<comment type="subcellular location">
    <subcellularLocation>
        <location evidence="1">Nucleus</location>
    </subcellularLocation>
</comment>
<evidence type="ECO:0000256" key="7">
    <source>
        <dbReference type="SAM" id="MobiDB-lite"/>
    </source>
</evidence>
<dbReference type="PRINTS" id="PR00619">
    <property type="entry name" value="GATAZNFINGER"/>
</dbReference>
<feature type="domain" description="GATA-type" evidence="8">
    <location>
        <begin position="196"/>
        <end position="242"/>
    </location>
</feature>
<dbReference type="PROSITE" id="PS50114">
    <property type="entry name" value="GATA_ZN_FINGER_2"/>
    <property type="match status" value="2"/>
</dbReference>
<feature type="compositionally biased region" description="Polar residues" evidence="7">
    <location>
        <begin position="9"/>
        <end position="19"/>
    </location>
</feature>
<gene>
    <name evidence="9" type="ORF">R3P38DRAFT_2888224</name>
</gene>
<feature type="domain" description="GATA-type" evidence="8">
    <location>
        <begin position="261"/>
        <end position="314"/>
    </location>
</feature>
<dbReference type="Gene3D" id="3.30.50.10">
    <property type="entry name" value="Erythroid Transcription Factor GATA-1, subunit A"/>
    <property type="match status" value="2"/>
</dbReference>
<dbReference type="Pfam" id="PF00320">
    <property type="entry name" value="GATA"/>
    <property type="match status" value="2"/>
</dbReference>
<name>A0AAW0CUZ3_9AGAR</name>
<keyword evidence="5" id="KW-0539">Nucleus</keyword>
<evidence type="ECO:0000256" key="3">
    <source>
        <dbReference type="ARBA" id="ARBA00022771"/>
    </source>
</evidence>
<evidence type="ECO:0000256" key="5">
    <source>
        <dbReference type="ARBA" id="ARBA00023242"/>
    </source>
</evidence>
<dbReference type="GO" id="GO:0045165">
    <property type="term" value="P:cell fate commitment"/>
    <property type="evidence" value="ECO:0007669"/>
    <property type="project" value="TreeGrafter"/>
</dbReference>
<feature type="region of interest" description="Disordered" evidence="7">
    <location>
        <begin position="1"/>
        <end position="40"/>
    </location>
</feature>